<keyword evidence="2" id="KW-1185">Reference proteome</keyword>
<proteinExistence type="predicted"/>
<reference evidence="1 2" key="1">
    <citation type="submission" date="2015-01" db="EMBL/GenBank/DDBJ databases">
        <title>Evolution of Trichinella species and genotypes.</title>
        <authorList>
            <person name="Korhonen P.K."/>
            <person name="Edoardo P."/>
            <person name="Giuseppe L.R."/>
            <person name="Gasser R.B."/>
        </authorList>
    </citation>
    <scope>NUCLEOTIDE SEQUENCE [LARGE SCALE GENOMIC DNA]</scope>
    <source>
        <strain evidence="1">ISS2496</strain>
    </source>
</reference>
<accession>A0A0V0Z1F0</accession>
<sequence>MGCHLKMQRIYWERGRPPDPLLSGVIACRFRTSVVRRRDLPGWSPSCFCSPCVLPTLLQRVCHADEDVPSFIHTQPTLLIGQRGKVQCVRQYDLRADDC</sequence>
<dbReference type="AlphaFoldDB" id="A0A0V0Z1F0"/>
<comment type="caution">
    <text evidence="1">The sequence shown here is derived from an EMBL/GenBank/DDBJ whole genome shotgun (WGS) entry which is preliminary data.</text>
</comment>
<evidence type="ECO:0000313" key="2">
    <source>
        <dbReference type="Proteomes" id="UP000054783"/>
    </source>
</evidence>
<evidence type="ECO:0000313" key="1">
    <source>
        <dbReference type="EMBL" id="KRY06200.1"/>
    </source>
</evidence>
<organism evidence="1 2">
    <name type="scientific">Trichinella patagoniensis</name>
    <dbReference type="NCBI Taxonomy" id="990121"/>
    <lineage>
        <taxon>Eukaryota</taxon>
        <taxon>Metazoa</taxon>
        <taxon>Ecdysozoa</taxon>
        <taxon>Nematoda</taxon>
        <taxon>Enoplea</taxon>
        <taxon>Dorylaimia</taxon>
        <taxon>Trichinellida</taxon>
        <taxon>Trichinellidae</taxon>
        <taxon>Trichinella</taxon>
    </lineage>
</organism>
<gene>
    <name evidence="1" type="ORF">T12_10337</name>
</gene>
<protein>
    <submittedName>
        <fullName evidence="1">Uncharacterized protein</fullName>
    </submittedName>
</protein>
<dbReference type="EMBL" id="JYDQ01000893">
    <property type="protein sequence ID" value="KRY06200.1"/>
    <property type="molecule type" value="Genomic_DNA"/>
</dbReference>
<dbReference type="Proteomes" id="UP000054783">
    <property type="component" value="Unassembled WGS sequence"/>
</dbReference>
<name>A0A0V0Z1F0_9BILA</name>